<dbReference type="WBParaSite" id="PS1159_v2.g305.t1">
    <property type="protein sequence ID" value="PS1159_v2.g305.t1"/>
    <property type="gene ID" value="PS1159_v2.g305"/>
</dbReference>
<sequence length="305" mass="35317">KFQRITESGALRLAAIPISVDSTFLKNPEAQNVIDAYEPQSMPDIKLIDEGIYDSDERMNEFCSALNEDEKNATIKIITSLKDSTFHGRTLAELRALSFIEESVPEDVTDSILKALEKSHFIFSCGIDTIRYVHIRYALEWGLNIDEKVLFVKPWTNDDGTIDYSTFRWMSEMVFATIYESPDITIANIKSYFSNVIHPVFIDDIIEFLCKVQIVEKYDDEIIKIVYINPFMKEETVETETSVRTLYNGIDLFALIFEGIDTPEFARQKHTNQSPHHLREEREQEFDETMNVENFAEETLDESML</sequence>
<accession>A0AC35GB15</accession>
<protein>
    <submittedName>
        <fullName evidence="2">Uncharacterized protein</fullName>
    </submittedName>
</protein>
<dbReference type="Proteomes" id="UP000887580">
    <property type="component" value="Unplaced"/>
</dbReference>
<reference evidence="2" key="1">
    <citation type="submission" date="2022-11" db="UniProtKB">
        <authorList>
            <consortium name="WormBaseParasite"/>
        </authorList>
    </citation>
    <scope>IDENTIFICATION</scope>
</reference>
<name>A0AC35GB15_9BILA</name>
<evidence type="ECO:0000313" key="1">
    <source>
        <dbReference type="Proteomes" id="UP000887580"/>
    </source>
</evidence>
<evidence type="ECO:0000313" key="2">
    <source>
        <dbReference type="WBParaSite" id="PS1159_v2.g305.t1"/>
    </source>
</evidence>
<organism evidence="1 2">
    <name type="scientific">Panagrolaimus sp. PS1159</name>
    <dbReference type="NCBI Taxonomy" id="55785"/>
    <lineage>
        <taxon>Eukaryota</taxon>
        <taxon>Metazoa</taxon>
        <taxon>Ecdysozoa</taxon>
        <taxon>Nematoda</taxon>
        <taxon>Chromadorea</taxon>
        <taxon>Rhabditida</taxon>
        <taxon>Tylenchina</taxon>
        <taxon>Panagrolaimomorpha</taxon>
        <taxon>Panagrolaimoidea</taxon>
        <taxon>Panagrolaimidae</taxon>
        <taxon>Panagrolaimus</taxon>
    </lineage>
</organism>
<proteinExistence type="predicted"/>